<dbReference type="Proteomes" id="UP000694557">
    <property type="component" value="Unassembled WGS sequence"/>
</dbReference>
<name>A0A8C7F2K9_ONCKI</name>
<reference evidence="1" key="2">
    <citation type="submission" date="2025-09" db="UniProtKB">
        <authorList>
            <consortium name="Ensembl"/>
        </authorList>
    </citation>
    <scope>IDENTIFICATION</scope>
</reference>
<dbReference type="InterPro" id="IPR034595">
    <property type="entry name" value="NDUFAF8"/>
</dbReference>
<dbReference type="GO" id="GO:0032981">
    <property type="term" value="P:mitochondrial respiratory chain complex I assembly"/>
    <property type="evidence" value="ECO:0007669"/>
    <property type="project" value="InterPro"/>
</dbReference>
<dbReference type="GeneTree" id="ENSGT01050000246227"/>
<proteinExistence type="predicted"/>
<evidence type="ECO:0000313" key="2">
    <source>
        <dbReference type="Proteomes" id="UP000694557"/>
    </source>
</evidence>
<organism evidence="1 2">
    <name type="scientific">Oncorhynchus kisutch</name>
    <name type="common">Coho salmon</name>
    <name type="synonym">Salmo kisutch</name>
    <dbReference type="NCBI Taxonomy" id="8019"/>
    <lineage>
        <taxon>Eukaryota</taxon>
        <taxon>Metazoa</taxon>
        <taxon>Chordata</taxon>
        <taxon>Craniata</taxon>
        <taxon>Vertebrata</taxon>
        <taxon>Euteleostomi</taxon>
        <taxon>Actinopterygii</taxon>
        <taxon>Neopterygii</taxon>
        <taxon>Teleostei</taxon>
        <taxon>Protacanthopterygii</taxon>
        <taxon>Salmoniformes</taxon>
        <taxon>Salmonidae</taxon>
        <taxon>Salmoninae</taxon>
        <taxon>Oncorhynchus</taxon>
    </lineage>
</organism>
<dbReference type="GO" id="GO:0005739">
    <property type="term" value="C:mitochondrion"/>
    <property type="evidence" value="ECO:0007669"/>
    <property type="project" value="InterPro"/>
</dbReference>
<keyword evidence="2" id="KW-1185">Reference proteome</keyword>
<dbReference type="AlphaFoldDB" id="A0A8C7F2K9"/>
<dbReference type="PANTHER" id="PTHR34561:SF1">
    <property type="entry name" value="NADH DEHYDROGENASE [UBIQUINONE] 1 ALPHA SUBCOMPLEX ASSEMBLY FACTOR 8"/>
    <property type="match status" value="1"/>
</dbReference>
<accession>A0A8C7F2K9</accession>
<dbReference type="PANTHER" id="PTHR34561">
    <property type="entry name" value="NADH DEHYDROGENASE [UBIQUINONE] 1 ALPHA SUBCOMPLEX ASSEMBLY FACTOR 8"/>
    <property type="match status" value="1"/>
</dbReference>
<protein>
    <submittedName>
        <fullName evidence="1">Uncharacterized protein</fullName>
    </submittedName>
</protein>
<evidence type="ECO:0000313" key="1">
    <source>
        <dbReference type="Ensembl" id="ENSOKIP00005008545.1"/>
    </source>
</evidence>
<reference evidence="1" key="1">
    <citation type="submission" date="2025-08" db="UniProtKB">
        <authorList>
            <consortium name="Ensembl"/>
        </authorList>
    </citation>
    <scope>IDENTIFICATION</scope>
</reference>
<sequence length="69" mass="7763">MTVSTYCSNVWTRSRERMRWFPELFAQCTGGAAVYGKCVTASTTGRQELRKDLCVSLIPLPKTCRTVSL</sequence>
<dbReference type="Ensembl" id="ENSOKIT00005009079.1">
    <property type="protein sequence ID" value="ENSOKIP00005008545.1"/>
    <property type="gene ID" value="ENSOKIG00005003784.1"/>
</dbReference>